<accession>A0ABU6TPG6</accession>
<evidence type="ECO:0000313" key="2">
    <source>
        <dbReference type="Proteomes" id="UP001341840"/>
    </source>
</evidence>
<name>A0ABU6TPG6_9FABA</name>
<proteinExistence type="predicted"/>
<comment type="caution">
    <text evidence="1">The sequence shown here is derived from an EMBL/GenBank/DDBJ whole genome shotgun (WGS) entry which is preliminary data.</text>
</comment>
<protein>
    <submittedName>
        <fullName evidence="1">Uncharacterized protein</fullName>
    </submittedName>
</protein>
<evidence type="ECO:0000313" key="1">
    <source>
        <dbReference type="EMBL" id="MED6150666.1"/>
    </source>
</evidence>
<gene>
    <name evidence="1" type="ORF">PIB30_074632</name>
</gene>
<organism evidence="1 2">
    <name type="scientific">Stylosanthes scabra</name>
    <dbReference type="NCBI Taxonomy" id="79078"/>
    <lineage>
        <taxon>Eukaryota</taxon>
        <taxon>Viridiplantae</taxon>
        <taxon>Streptophyta</taxon>
        <taxon>Embryophyta</taxon>
        <taxon>Tracheophyta</taxon>
        <taxon>Spermatophyta</taxon>
        <taxon>Magnoliopsida</taxon>
        <taxon>eudicotyledons</taxon>
        <taxon>Gunneridae</taxon>
        <taxon>Pentapetalae</taxon>
        <taxon>rosids</taxon>
        <taxon>fabids</taxon>
        <taxon>Fabales</taxon>
        <taxon>Fabaceae</taxon>
        <taxon>Papilionoideae</taxon>
        <taxon>50 kb inversion clade</taxon>
        <taxon>dalbergioids sensu lato</taxon>
        <taxon>Dalbergieae</taxon>
        <taxon>Pterocarpus clade</taxon>
        <taxon>Stylosanthes</taxon>
    </lineage>
</organism>
<keyword evidence="2" id="KW-1185">Reference proteome</keyword>
<sequence length="250" mass="29492">MDSALSLKTENHRNRHTLGTNPIRTKARVHKTHQHAIKHSKAHSKGVPHVSVRNENSRKTGFYRNRFEGCRIHSLDLNSLISLNFVVIESIRSSSEPIRFWAGTQASNLNRFVRGSNRLKRGIQKMEYLLRVLSRFGHKANRFVFEQRNRLEVRAEPIQFWAVAKTKFLNRFAILASRLKLLDFEDFKNLYPRRVESVRRGIDSKPFYTFLTELELQVESIRESLESIRAFLNLENEEFDRRYKVIHFLG</sequence>
<dbReference type="Proteomes" id="UP001341840">
    <property type="component" value="Unassembled WGS sequence"/>
</dbReference>
<dbReference type="EMBL" id="JASCZI010091553">
    <property type="protein sequence ID" value="MED6150666.1"/>
    <property type="molecule type" value="Genomic_DNA"/>
</dbReference>
<reference evidence="1 2" key="1">
    <citation type="journal article" date="2023" name="Plants (Basel)">
        <title>Bridging the Gap: Combining Genomics and Transcriptomics Approaches to Understand Stylosanthes scabra, an Orphan Legume from the Brazilian Caatinga.</title>
        <authorList>
            <person name="Ferreira-Neto J.R.C."/>
            <person name="da Silva M.D."/>
            <person name="Binneck E."/>
            <person name="de Melo N.F."/>
            <person name="da Silva R.H."/>
            <person name="de Melo A.L.T.M."/>
            <person name="Pandolfi V."/>
            <person name="Bustamante F.O."/>
            <person name="Brasileiro-Vidal A.C."/>
            <person name="Benko-Iseppon A.M."/>
        </authorList>
    </citation>
    <scope>NUCLEOTIDE SEQUENCE [LARGE SCALE GENOMIC DNA]</scope>
    <source>
        <tissue evidence="1">Leaves</tissue>
    </source>
</reference>